<dbReference type="InterPro" id="IPR014710">
    <property type="entry name" value="RmlC-like_jellyroll"/>
</dbReference>
<dbReference type="SUPFAM" id="SSF51182">
    <property type="entry name" value="RmlC-like cupins"/>
    <property type="match status" value="1"/>
</dbReference>
<gene>
    <name evidence="2" type="ORF">Q3982_04685</name>
</gene>
<proteinExistence type="predicted"/>
<evidence type="ECO:0000313" key="2">
    <source>
        <dbReference type="EMBL" id="MDO4841956.1"/>
    </source>
</evidence>
<evidence type="ECO:0000259" key="1">
    <source>
        <dbReference type="Pfam" id="PF07883"/>
    </source>
</evidence>
<reference evidence="2" key="1">
    <citation type="submission" date="2023-07" db="EMBL/GenBank/DDBJ databases">
        <title>Between Cages and Wild: Unraveling the Impact of Captivity on Animal Microbiomes and Antimicrobial Resistance.</title>
        <authorList>
            <person name="Schmartz G.P."/>
            <person name="Rehner J."/>
            <person name="Schuff M.J."/>
            <person name="Becker S.L."/>
            <person name="Kravczyk M."/>
            <person name="Gurevich A."/>
            <person name="Francke R."/>
            <person name="Mueller R."/>
            <person name="Keller V."/>
            <person name="Keller A."/>
        </authorList>
    </citation>
    <scope>NUCLEOTIDE SEQUENCE</scope>
    <source>
        <strain evidence="2">S12M_St_49</strain>
    </source>
</reference>
<name>A0AA43RJH2_9ACTN</name>
<keyword evidence="3" id="KW-1185">Reference proteome</keyword>
<feature type="domain" description="Cupin type-2" evidence="1">
    <location>
        <begin position="154"/>
        <end position="212"/>
    </location>
</feature>
<dbReference type="CDD" id="cd02230">
    <property type="entry name" value="cupin_HP0902-like"/>
    <property type="match status" value="1"/>
</dbReference>
<dbReference type="InterPro" id="IPR013096">
    <property type="entry name" value="Cupin_2"/>
</dbReference>
<dbReference type="Proteomes" id="UP001168575">
    <property type="component" value="Unassembled WGS sequence"/>
</dbReference>
<dbReference type="PANTHER" id="PTHR37694">
    <property type="entry name" value="SLR8022 PROTEIN"/>
    <property type="match status" value="1"/>
</dbReference>
<dbReference type="Pfam" id="PF07883">
    <property type="entry name" value="Cupin_2"/>
    <property type="match status" value="1"/>
</dbReference>
<dbReference type="AlphaFoldDB" id="A0AA43RJH2"/>
<dbReference type="EMBL" id="JAUMVS010000069">
    <property type="protein sequence ID" value="MDO4841956.1"/>
    <property type="molecule type" value="Genomic_DNA"/>
</dbReference>
<feature type="non-terminal residue" evidence="2">
    <location>
        <position position="213"/>
    </location>
</feature>
<protein>
    <submittedName>
        <fullName evidence="2">Cupin domain-containing protein</fullName>
    </submittedName>
</protein>
<dbReference type="Gene3D" id="2.60.120.10">
    <property type="entry name" value="Jelly Rolls"/>
    <property type="match status" value="2"/>
</dbReference>
<dbReference type="InterPro" id="IPR011051">
    <property type="entry name" value="RmlC_Cupin_sf"/>
</dbReference>
<dbReference type="PANTHER" id="PTHR37694:SF1">
    <property type="entry name" value="SLR8022 PROTEIN"/>
    <property type="match status" value="1"/>
</dbReference>
<organism evidence="2 3">
    <name type="scientific">Phoenicibacter congonensis</name>
    <dbReference type="NCBI Taxonomy" id="1944646"/>
    <lineage>
        <taxon>Bacteria</taxon>
        <taxon>Bacillati</taxon>
        <taxon>Actinomycetota</taxon>
        <taxon>Coriobacteriia</taxon>
        <taxon>Eggerthellales</taxon>
        <taxon>Eggerthellaceae</taxon>
        <taxon>Phoenicibacter</taxon>
    </lineage>
</organism>
<sequence>MNYHNDMDEVVGKVFSIAANNQPVRGCTMSRAIHRGSNPVIYFSLAQNTDISAETFPYHKLILVAEGELEIYGFTAKKLILHEGNLILTPVDSLVGMRTEKSAIYTEIEIGRSDKMNEAIQPGEIFKMADLLPYAEKRVLNMDIVHNDKMKFVMMAFDAGQGLSEHSAPGEAIIFAIDGEGLIGYEGKEHTIKAGECFHFAKNGRHWVEAKTN</sequence>
<comment type="caution">
    <text evidence="2">The sequence shown here is derived from an EMBL/GenBank/DDBJ whole genome shotgun (WGS) entry which is preliminary data.</text>
</comment>
<accession>A0AA43RJH2</accession>
<evidence type="ECO:0000313" key="3">
    <source>
        <dbReference type="Proteomes" id="UP001168575"/>
    </source>
</evidence>